<feature type="transmembrane region" description="Helical" evidence="6">
    <location>
        <begin position="115"/>
        <end position="138"/>
    </location>
</feature>
<dbReference type="InterPro" id="IPR016174">
    <property type="entry name" value="Di-haem_cyt_TM"/>
</dbReference>
<dbReference type="PANTHER" id="PTHR30485:SF2">
    <property type="entry name" value="BLL0597 PROTEIN"/>
    <property type="match status" value="1"/>
</dbReference>
<proteinExistence type="predicted"/>
<dbReference type="AlphaFoldDB" id="A0A849I660"/>
<evidence type="ECO:0000256" key="2">
    <source>
        <dbReference type="ARBA" id="ARBA00022475"/>
    </source>
</evidence>
<keyword evidence="4 6" id="KW-1133">Transmembrane helix</keyword>
<keyword evidence="9" id="KW-1185">Reference proteome</keyword>
<keyword evidence="2" id="KW-1003">Cell membrane</keyword>
<feature type="transmembrane region" description="Helical" evidence="6">
    <location>
        <begin position="222"/>
        <end position="244"/>
    </location>
</feature>
<comment type="caution">
    <text evidence="8">The sequence shown here is derived from an EMBL/GenBank/DDBJ whole genome shotgun (WGS) entry which is preliminary data.</text>
</comment>
<evidence type="ECO:0000256" key="3">
    <source>
        <dbReference type="ARBA" id="ARBA00022692"/>
    </source>
</evidence>
<evidence type="ECO:0000259" key="7">
    <source>
        <dbReference type="Pfam" id="PF01292"/>
    </source>
</evidence>
<evidence type="ECO:0000256" key="1">
    <source>
        <dbReference type="ARBA" id="ARBA00004651"/>
    </source>
</evidence>
<dbReference type="EMBL" id="JABEPP010000002">
    <property type="protein sequence ID" value="NNM71889.1"/>
    <property type="molecule type" value="Genomic_DNA"/>
</dbReference>
<dbReference type="GO" id="GO:0022904">
    <property type="term" value="P:respiratory electron transport chain"/>
    <property type="evidence" value="ECO:0007669"/>
    <property type="project" value="InterPro"/>
</dbReference>
<feature type="domain" description="Cytochrome b561 bacterial/Ni-hydrogenase" evidence="7">
    <location>
        <begin position="25"/>
        <end position="203"/>
    </location>
</feature>
<comment type="subcellular location">
    <subcellularLocation>
        <location evidence="1">Cell membrane</location>
        <topology evidence="1">Multi-pass membrane protein</topology>
    </subcellularLocation>
</comment>
<reference evidence="8 9" key="1">
    <citation type="submission" date="2020-04" db="EMBL/GenBank/DDBJ databases">
        <title>Enterovirga sp. isolate from soil.</title>
        <authorList>
            <person name="Chea S."/>
            <person name="Kim D.-U."/>
        </authorList>
    </citation>
    <scope>NUCLEOTIDE SEQUENCE [LARGE SCALE GENOMIC DNA]</scope>
    <source>
        <strain evidence="8 9">DB1703</strain>
    </source>
</reference>
<organism evidence="8 9">
    <name type="scientific">Enterovirga aerilata</name>
    <dbReference type="NCBI Taxonomy" id="2730920"/>
    <lineage>
        <taxon>Bacteria</taxon>
        <taxon>Pseudomonadati</taxon>
        <taxon>Pseudomonadota</taxon>
        <taxon>Alphaproteobacteria</taxon>
        <taxon>Hyphomicrobiales</taxon>
        <taxon>Methylobacteriaceae</taxon>
        <taxon>Enterovirga</taxon>
    </lineage>
</organism>
<evidence type="ECO:0000256" key="6">
    <source>
        <dbReference type="SAM" id="Phobius"/>
    </source>
</evidence>
<evidence type="ECO:0000313" key="8">
    <source>
        <dbReference type="EMBL" id="NNM71889.1"/>
    </source>
</evidence>
<evidence type="ECO:0000313" key="9">
    <source>
        <dbReference type="Proteomes" id="UP000564885"/>
    </source>
</evidence>
<protein>
    <recommendedName>
        <fullName evidence="7">Cytochrome b561 bacterial/Ni-hydrogenase domain-containing protein</fullName>
    </recommendedName>
</protein>
<evidence type="ECO:0000256" key="5">
    <source>
        <dbReference type="ARBA" id="ARBA00023136"/>
    </source>
</evidence>
<dbReference type="GO" id="GO:0009055">
    <property type="term" value="F:electron transfer activity"/>
    <property type="evidence" value="ECO:0007669"/>
    <property type="project" value="InterPro"/>
</dbReference>
<keyword evidence="5 6" id="KW-0472">Membrane</keyword>
<evidence type="ECO:0000256" key="4">
    <source>
        <dbReference type="ARBA" id="ARBA00022989"/>
    </source>
</evidence>
<dbReference type="Gene3D" id="1.20.950.20">
    <property type="entry name" value="Transmembrane di-heme cytochromes, Chain C"/>
    <property type="match status" value="1"/>
</dbReference>
<dbReference type="SUPFAM" id="SSF81342">
    <property type="entry name" value="Transmembrane di-heme cytochromes"/>
    <property type="match status" value="1"/>
</dbReference>
<gene>
    <name evidence="8" type="ORF">HJG44_05690</name>
</gene>
<feature type="transmembrane region" description="Helical" evidence="6">
    <location>
        <begin position="169"/>
        <end position="188"/>
    </location>
</feature>
<dbReference type="Proteomes" id="UP000564885">
    <property type="component" value="Unassembled WGS sequence"/>
</dbReference>
<feature type="transmembrane region" description="Helical" evidence="6">
    <location>
        <begin position="56"/>
        <end position="74"/>
    </location>
</feature>
<dbReference type="InterPro" id="IPR011577">
    <property type="entry name" value="Cyt_b561_bac/Ni-Hgenase"/>
</dbReference>
<dbReference type="GO" id="GO:0020037">
    <property type="term" value="F:heme binding"/>
    <property type="evidence" value="ECO:0007669"/>
    <property type="project" value="TreeGrafter"/>
</dbReference>
<name>A0A849I660_9HYPH</name>
<sequence>MQAARARPGRDERASEGPAREVRAWDLPTRLFKWTLVLLVLNAWLTNQWGDAGIAWHMWNGYAILVLVVFRLFWGLFGSSTARFANWVTWPWTALRYGLDLLRGRGRPYLGHNPLGGWMIILLLAVVASQGIAGLFTVDHNGLYGGPFANLDFGDPTPVQKALSRYHHMAFNILLAFVAIHVAVNLFYQFVKKDPVIGAMITGRKPVEPFADQPEMRPGRALWLRAVLCLAAAAMVVFGGVKLFGGSLP</sequence>
<keyword evidence="3 6" id="KW-0812">Transmembrane</keyword>
<dbReference type="InterPro" id="IPR051542">
    <property type="entry name" value="Hydrogenase_cytochrome"/>
</dbReference>
<feature type="transmembrane region" description="Helical" evidence="6">
    <location>
        <begin position="31"/>
        <end position="50"/>
    </location>
</feature>
<dbReference type="Pfam" id="PF01292">
    <property type="entry name" value="Ni_hydr_CYTB"/>
    <property type="match status" value="1"/>
</dbReference>
<dbReference type="GO" id="GO:0005886">
    <property type="term" value="C:plasma membrane"/>
    <property type="evidence" value="ECO:0007669"/>
    <property type="project" value="UniProtKB-SubCell"/>
</dbReference>
<dbReference type="PANTHER" id="PTHR30485">
    <property type="entry name" value="NI/FE-HYDROGENASE 1 B-TYPE CYTOCHROME SUBUNIT"/>
    <property type="match status" value="1"/>
</dbReference>
<accession>A0A849I660</accession>